<feature type="region of interest" description="Disordered" evidence="1">
    <location>
        <begin position="14"/>
        <end position="38"/>
    </location>
</feature>
<feature type="region of interest" description="Disordered" evidence="1">
    <location>
        <begin position="84"/>
        <end position="105"/>
    </location>
</feature>
<dbReference type="RefSeq" id="WP_163958449.1">
    <property type="nucleotide sequence ID" value="NZ_BAAAES010000009.1"/>
</dbReference>
<accession>A0ABN1HXJ2</accession>
<keyword evidence="3" id="KW-1185">Reference proteome</keyword>
<proteinExistence type="predicted"/>
<name>A0ABN1HXJ2_9SPHN</name>
<comment type="caution">
    <text evidence="2">The sequence shown here is derived from an EMBL/GenBank/DDBJ whole genome shotgun (WGS) entry which is preliminary data.</text>
</comment>
<evidence type="ECO:0000313" key="2">
    <source>
        <dbReference type="EMBL" id="GAA0672289.1"/>
    </source>
</evidence>
<sequence>MRLAMMMAMQAISGPPIPPELRPVKPTPVATPCGEPDAGGDIVVCARARGADRLGPIDTDRHAARPLRAETGLIGSIRMSAAAEQGTLPNGQSAPRAMLHLKMPF</sequence>
<evidence type="ECO:0000313" key="3">
    <source>
        <dbReference type="Proteomes" id="UP001500238"/>
    </source>
</evidence>
<reference evidence="2 3" key="1">
    <citation type="journal article" date="2019" name="Int. J. Syst. Evol. Microbiol.">
        <title>The Global Catalogue of Microorganisms (GCM) 10K type strain sequencing project: providing services to taxonomists for standard genome sequencing and annotation.</title>
        <authorList>
            <consortium name="The Broad Institute Genomics Platform"/>
            <consortium name="The Broad Institute Genome Sequencing Center for Infectious Disease"/>
            <person name="Wu L."/>
            <person name="Ma J."/>
        </authorList>
    </citation>
    <scope>NUCLEOTIDE SEQUENCE [LARGE SCALE GENOMIC DNA]</scope>
    <source>
        <strain evidence="2 3">JCM 14603</strain>
    </source>
</reference>
<gene>
    <name evidence="2" type="ORF">GCM10009102_24350</name>
</gene>
<dbReference type="Proteomes" id="UP001500238">
    <property type="component" value="Unassembled WGS sequence"/>
</dbReference>
<evidence type="ECO:0000256" key="1">
    <source>
        <dbReference type="SAM" id="MobiDB-lite"/>
    </source>
</evidence>
<dbReference type="EMBL" id="BAAAES010000009">
    <property type="protein sequence ID" value="GAA0672289.1"/>
    <property type="molecule type" value="Genomic_DNA"/>
</dbReference>
<protein>
    <submittedName>
        <fullName evidence="2">Uncharacterized protein</fullName>
    </submittedName>
</protein>
<organism evidence="2 3">
    <name type="scientific">Sphingomonas insulae</name>
    <dbReference type="NCBI Taxonomy" id="424800"/>
    <lineage>
        <taxon>Bacteria</taxon>
        <taxon>Pseudomonadati</taxon>
        <taxon>Pseudomonadota</taxon>
        <taxon>Alphaproteobacteria</taxon>
        <taxon>Sphingomonadales</taxon>
        <taxon>Sphingomonadaceae</taxon>
        <taxon>Sphingomonas</taxon>
    </lineage>
</organism>